<keyword evidence="3" id="KW-1185">Reference proteome</keyword>
<name>A0ABP4XYF6_9MICO</name>
<evidence type="ECO:0000313" key="2">
    <source>
        <dbReference type="EMBL" id="GAA1792680.1"/>
    </source>
</evidence>
<organism evidence="2 3">
    <name type="scientific">Leucobacter iarius</name>
    <dbReference type="NCBI Taxonomy" id="333963"/>
    <lineage>
        <taxon>Bacteria</taxon>
        <taxon>Bacillati</taxon>
        <taxon>Actinomycetota</taxon>
        <taxon>Actinomycetes</taxon>
        <taxon>Micrococcales</taxon>
        <taxon>Microbacteriaceae</taxon>
        <taxon>Leucobacter</taxon>
    </lineage>
</organism>
<feature type="chain" id="PRO_5045984635" description="Peptidylprolyl isomerase" evidence="1">
    <location>
        <begin position="27"/>
        <end position="310"/>
    </location>
</feature>
<evidence type="ECO:0000313" key="3">
    <source>
        <dbReference type="Proteomes" id="UP001500851"/>
    </source>
</evidence>
<dbReference type="PROSITE" id="PS51257">
    <property type="entry name" value="PROKAR_LIPOPROTEIN"/>
    <property type="match status" value="1"/>
</dbReference>
<dbReference type="Proteomes" id="UP001500851">
    <property type="component" value="Unassembled WGS sequence"/>
</dbReference>
<keyword evidence="1" id="KW-0732">Signal</keyword>
<accession>A0ABP4XYF6</accession>
<dbReference type="EMBL" id="BAAAOB010000002">
    <property type="protein sequence ID" value="GAA1792680.1"/>
    <property type="molecule type" value="Genomic_DNA"/>
</dbReference>
<protein>
    <recommendedName>
        <fullName evidence="4">Peptidylprolyl isomerase</fullName>
    </recommendedName>
</protein>
<evidence type="ECO:0008006" key="4">
    <source>
        <dbReference type="Google" id="ProtNLM"/>
    </source>
</evidence>
<feature type="signal peptide" evidence="1">
    <location>
        <begin position="1"/>
        <end position="26"/>
    </location>
</feature>
<dbReference type="RefSeq" id="WP_344032212.1">
    <property type="nucleotide sequence ID" value="NZ_BAAAOB010000002.1"/>
</dbReference>
<sequence>MRRHILPATAALALLLVGATTGCSSAPQLDRTDCGPALHEGSLSNSVKVEGKAGSVPKVTVPKGVSIDDSQRTIASHTGDSTTVARDGALLSINMQAIDAETGQTVHQSQRMGTENPSEFVLLKKGSGIPALTDGLRCTAPGDRVVVAMEPKESAQLLEQSGAKSGGSVVFIVDVLAVRNTGNVASPGTLPSGFPAVTNLDSGRPGIVLPPQAAPKSTKVATRIEGDGLRVTADNNVIAQVLTVDWDGQEQNNTWTTGPVGLGNEAQMSQSGVTFRKELTGLRVGSQVVIMEPQASGKATVSVVDILAAG</sequence>
<proteinExistence type="predicted"/>
<comment type="caution">
    <text evidence="2">The sequence shown here is derived from an EMBL/GenBank/DDBJ whole genome shotgun (WGS) entry which is preliminary data.</text>
</comment>
<evidence type="ECO:0000256" key="1">
    <source>
        <dbReference type="SAM" id="SignalP"/>
    </source>
</evidence>
<gene>
    <name evidence="2" type="ORF">GCM10009768_22070</name>
</gene>
<reference evidence="3" key="1">
    <citation type="journal article" date="2019" name="Int. J. Syst. Evol. Microbiol.">
        <title>The Global Catalogue of Microorganisms (GCM) 10K type strain sequencing project: providing services to taxonomists for standard genome sequencing and annotation.</title>
        <authorList>
            <consortium name="The Broad Institute Genomics Platform"/>
            <consortium name="The Broad Institute Genome Sequencing Center for Infectious Disease"/>
            <person name="Wu L."/>
            <person name="Ma J."/>
        </authorList>
    </citation>
    <scope>NUCLEOTIDE SEQUENCE [LARGE SCALE GENOMIC DNA]</scope>
    <source>
        <strain evidence="3">JCM 14736</strain>
    </source>
</reference>